<feature type="transmembrane region" description="Helical" evidence="15">
    <location>
        <begin position="129"/>
        <end position="149"/>
    </location>
</feature>
<evidence type="ECO:0000256" key="7">
    <source>
        <dbReference type="ARBA" id="ARBA00022989"/>
    </source>
</evidence>
<dbReference type="GO" id="GO:0005886">
    <property type="term" value="C:plasma membrane"/>
    <property type="evidence" value="ECO:0007669"/>
    <property type="project" value="UniProtKB-SubCell"/>
</dbReference>
<evidence type="ECO:0000256" key="8">
    <source>
        <dbReference type="ARBA" id="ARBA00023053"/>
    </source>
</evidence>
<evidence type="ECO:0000256" key="1">
    <source>
        <dbReference type="ARBA" id="ARBA00004651"/>
    </source>
</evidence>
<keyword evidence="8" id="KW-0915">Sodium</keyword>
<dbReference type="KEGG" id="sdf:ACG33_01495"/>
<dbReference type="InterPro" id="IPR001734">
    <property type="entry name" value="Na/solute_symporter"/>
</dbReference>
<dbReference type="InterPro" id="IPR038377">
    <property type="entry name" value="Na/Glc_symporter_sf"/>
</dbReference>
<feature type="transmembrane region" description="Helical" evidence="15">
    <location>
        <begin position="391"/>
        <end position="408"/>
    </location>
</feature>
<keyword evidence="3" id="KW-0813">Transport</keyword>
<dbReference type="PANTHER" id="PTHR48086:SF3">
    <property type="entry name" value="SODIUM_PROLINE SYMPORTER"/>
    <property type="match status" value="1"/>
</dbReference>
<reference evidence="16 17" key="1">
    <citation type="submission" date="2015-06" db="EMBL/GenBank/DDBJ databases">
        <title>A Comprehensive Approach to Explore the Metabolic and Phylogenetic Diversity of Bacterial Steroid Degradation in the Environment: Testosterone as an Example.</title>
        <authorList>
            <person name="Yang F.-C."/>
            <person name="Chen Y.-L."/>
            <person name="Yu C.-P."/>
            <person name="Tang S.-L."/>
            <person name="Wang P.-H."/>
            <person name="Ismail W."/>
            <person name="Wang C.-H."/>
            <person name="Yang C.-Y."/>
            <person name="Chiang Y.-R."/>
        </authorList>
    </citation>
    <scope>NUCLEOTIDE SEQUENCE [LARGE SCALE GENOMIC DNA]</scope>
    <source>
        <strain evidence="16 17">DSM 18526</strain>
    </source>
</reference>
<keyword evidence="5 15" id="KW-0812">Transmembrane</keyword>
<feature type="transmembrane region" description="Helical" evidence="15">
    <location>
        <begin position="77"/>
        <end position="94"/>
    </location>
</feature>
<comment type="subcellular location">
    <subcellularLocation>
        <location evidence="1">Cell membrane</location>
        <topology evidence="1">Multi-pass membrane protein</topology>
    </subcellularLocation>
</comment>
<keyword evidence="7 15" id="KW-1133">Transmembrane helix</keyword>
<evidence type="ECO:0000256" key="14">
    <source>
        <dbReference type="SAM" id="MobiDB-lite"/>
    </source>
</evidence>
<feature type="transmembrane region" description="Helical" evidence="15">
    <location>
        <begin position="274"/>
        <end position="300"/>
    </location>
</feature>
<evidence type="ECO:0000256" key="4">
    <source>
        <dbReference type="ARBA" id="ARBA00022475"/>
    </source>
</evidence>
<feature type="transmembrane region" description="Helical" evidence="15">
    <location>
        <begin position="320"/>
        <end position="346"/>
    </location>
</feature>
<keyword evidence="6" id="KW-0769">Symport</keyword>
<dbReference type="STRING" id="465721.ACG33_01495"/>
<sequence length="484" mass="50607">MTRPVATYLMLLVLIALMLAITVRAARRTHNAADFILGSRRLGAWTAALGYTGGVTNAWVLTLMCAAAFSWGMSALWLWPAMLLGCVINLWFVAPRLRAASLAQSHATLIQVLSADAGGRLQPAVARSAVFILTVTLLLLASAALRFGADVLQVELAFTGGGVIMLTLTLIVISLFSGGLFAASLCDAAQTALLLGSAVLLLPPAWIAAGSWGELWAGLGALSPESLDIFGGRSGVAAVAFVAGTFGLGLVMPGQAHALSRCMAVRDEAALGRLRWIALGWIAVLLAAVLLCGWSASVMYAGLEDSRQAMIALAMRMLPLWAGSVFLLALAGAIMLGIASLLLTVSTSFALDLGYGAASSSLARCRVALIIAAALLCSLVTYVPGTSLDRGFFAFTALGASLGPLLLVRLSGKRIRPGSTLGAMWSGFILSVLFHLLPDAPGDFLERVLPFIAALGIALSGGERRRNPDRADRSEETIHDRLPI</sequence>
<evidence type="ECO:0000256" key="2">
    <source>
        <dbReference type="ARBA" id="ARBA00006434"/>
    </source>
</evidence>
<feature type="transmembrane region" description="Helical" evidence="15">
    <location>
        <begin position="232"/>
        <end position="253"/>
    </location>
</feature>
<comment type="catalytic activity">
    <reaction evidence="12">
        <text>L-proline(in) + Na(+)(in) = L-proline(out) + Na(+)(out)</text>
        <dbReference type="Rhea" id="RHEA:28967"/>
        <dbReference type="ChEBI" id="CHEBI:29101"/>
        <dbReference type="ChEBI" id="CHEBI:60039"/>
    </reaction>
</comment>
<feature type="transmembrane region" description="Helical" evidence="15">
    <location>
        <begin position="367"/>
        <end position="385"/>
    </location>
</feature>
<evidence type="ECO:0000256" key="5">
    <source>
        <dbReference type="ARBA" id="ARBA00022692"/>
    </source>
</evidence>
<evidence type="ECO:0000256" key="10">
    <source>
        <dbReference type="ARBA" id="ARBA00023136"/>
    </source>
</evidence>
<evidence type="ECO:0000256" key="12">
    <source>
        <dbReference type="ARBA" id="ARBA00033708"/>
    </source>
</evidence>
<keyword evidence="17" id="KW-1185">Reference proteome</keyword>
<evidence type="ECO:0000256" key="13">
    <source>
        <dbReference type="RuleBase" id="RU362091"/>
    </source>
</evidence>
<evidence type="ECO:0000256" key="9">
    <source>
        <dbReference type="ARBA" id="ARBA00023065"/>
    </source>
</evidence>
<comment type="similarity">
    <text evidence="2 13">Belongs to the sodium:solute symporter (SSF) (TC 2.A.21) family.</text>
</comment>
<evidence type="ECO:0000256" key="6">
    <source>
        <dbReference type="ARBA" id="ARBA00022847"/>
    </source>
</evidence>
<dbReference type="GO" id="GO:0015293">
    <property type="term" value="F:symporter activity"/>
    <property type="evidence" value="ECO:0007669"/>
    <property type="project" value="UniProtKB-KW"/>
</dbReference>
<evidence type="ECO:0008006" key="18">
    <source>
        <dbReference type="Google" id="ProtNLM"/>
    </source>
</evidence>
<dbReference type="GO" id="GO:0006814">
    <property type="term" value="P:sodium ion transport"/>
    <property type="evidence" value="ECO:0007669"/>
    <property type="project" value="UniProtKB-KW"/>
</dbReference>
<name>A0A127F8B7_STEDE</name>
<dbReference type="RefSeq" id="WP_066918097.1">
    <property type="nucleotide sequence ID" value="NZ_CP011971.1"/>
</dbReference>
<accession>A0A127F8B7</accession>
<dbReference type="InterPro" id="IPR050277">
    <property type="entry name" value="Sodium:Solute_Symporter"/>
</dbReference>
<feature type="transmembrane region" description="Helical" evidence="15">
    <location>
        <begin position="192"/>
        <end position="212"/>
    </location>
</feature>
<feature type="transmembrane region" description="Helical" evidence="15">
    <location>
        <begin position="6"/>
        <end position="26"/>
    </location>
</feature>
<evidence type="ECO:0000256" key="3">
    <source>
        <dbReference type="ARBA" id="ARBA00022448"/>
    </source>
</evidence>
<keyword evidence="10 15" id="KW-0472">Membrane</keyword>
<feature type="transmembrane region" description="Helical" evidence="15">
    <location>
        <begin position="47"/>
        <end position="71"/>
    </location>
</feature>
<keyword evidence="9" id="KW-0406">Ion transport</keyword>
<dbReference type="Proteomes" id="UP000070250">
    <property type="component" value="Chromosome"/>
</dbReference>
<evidence type="ECO:0000313" key="17">
    <source>
        <dbReference type="Proteomes" id="UP000070250"/>
    </source>
</evidence>
<proteinExistence type="inferred from homology"/>
<keyword evidence="4" id="KW-1003">Cell membrane</keyword>
<feature type="transmembrane region" description="Helical" evidence="15">
    <location>
        <begin position="161"/>
        <end position="185"/>
    </location>
</feature>
<evidence type="ECO:0000313" key="16">
    <source>
        <dbReference type="EMBL" id="AMN45800.1"/>
    </source>
</evidence>
<organism evidence="16 17">
    <name type="scientific">Steroidobacter denitrificans</name>
    <dbReference type="NCBI Taxonomy" id="465721"/>
    <lineage>
        <taxon>Bacteria</taxon>
        <taxon>Pseudomonadati</taxon>
        <taxon>Pseudomonadota</taxon>
        <taxon>Gammaproteobacteria</taxon>
        <taxon>Steroidobacterales</taxon>
        <taxon>Steroidobacteraceae</taxon>
        <taxon>Steroidobacter</taxon>
    </lineage>
</organism>
<evidence type="ECO:0000256" key="15">
    <source>
        <dbReference type="SAM" id="Phobius"/>
    </source>
</evidence>
<protein>
    <recommendedName>
        <fullName evidence="18">Sodium/proline symporter</fullName>
    </recommendedName>
</protein>
<dbReference type="AlphaFoldDB" id="A0A127F8B7"/>
<dbReference type="EMBL" id="CP011971">
    <property type="protein sequence ID" value="AMN45800.1"/>
    <property type="molecule type" value="Genomic_DNA"/>
</dbReference>
<evidence type="ECO:0000256" key="11">
    <source>
        <dbReference type="ARBA" id="ARBA00023201"/>
    </source>
</evidence>
<dbReference type="PANTHER" id="PTHR48086">
    <property type="entry name" value="SODIUM/PROLINE SYMPORTER-RELATED"/>
    <property type="match status" value="1"/>
</dbReference>
<keyword evidence="11" id="KW-0739">Sodium transport</keyword>
<gene>
    <name evidence="16" type="ORF">ACG33_01495</name>
</gene>
<dbReference type="OrthoDB" id="9789704at2"/>
<dbReference type="PROSITE" id="PS50283">
    <property type="entry name" value="NA_SOLUT_SYMP_3"/>
    <property type="match status" value="1"/>
</dbReference>
<feature type="region of interest" description="Disordered" evidence="14">
    <location>
        <begin position="462"/>
        <end position="484"/>
    </location>
</feature>
<dbReference type="Pfam" id="PF00474">
    <property type="entry name" value="SSF"/>
    <property type="match status" value="1"/>
</dbReference>
<dbReference type="Gene3D" id="1.20.1730.10">
    <property type="entry name" value="Sodium/glucose cotransporter"/>
    <property type="match status" value="1"/>
</dbReference>
<feature type="transmembrane region" description="Helical" evidence="15">
    <location>
        <begin position="420"/>
        <end position="438"/>
    </location>
</feature>